<dbReference type="EMBL" id="HBNS01020318">
    <property type="protein sequence ID" value="CAE4609552.1"/>
    <property type="molecule type" value="Transcribed_RNA"/>
</dbReference>
<proteinExistence type="predicted"/>
<gene>
    <name evidence="2" type="ORF">DBRI00130_LOCUS16119</name>
</gene>
<reference evidence="2" key="1">
    <citation type="submission" date="2021-01" db="EMBL/GenBank/DDBJ databases">
        <authorList>
            <person name="Corre E."/>
            <person name="Pelletier E."/>
            <person name="Niang G."/>
            <person name="Scheremetjew M."/>
            <person name="Finn R."/>
            <person name="Kale V."/>
            <person name="Holt S."/>
            <person name="Cochrane G."/>
            <person name="Meng A."/>
            <person name="Brown T."/>
            <person name="Cohen L."/>
        </authorList>
    </citation>
    <scope>NUCLEOTIDE SEQUENCE</scope>
    <source>
        <strain evidence="2">GSO104</strain>
    </source>
</reference>
<organism evidence="2">
    <name type="scientific">Ditylum brightwellii</name>
    <dbReference type="NCBI Taxonomy" id="49249"/>
    <lineage>
        <taxon>Eukaryota</taxon>
        <taxon>Sar</taxon>
        <taxon>Stramenopiles</taxon>
        <taxon>Ochrophyta</taxon>
        <taxon>Bacillariophyta</taxon>
        <taxon>Mediophyceae</taxon>
        <taxon>Lithodesmiophycidae</taxon>
        <taxon>Lithodesmiales</taxon>
        <taxon>Lithodesmiaceae</taxon>
        <taxon>Ditylum</taxon>
    </lineage>
</organism>
<evidence type="ECO:0000256" key="1">
    <source>
        <dbReference type="SAM" id="MobiDB-lite"/>
    </source>
</evidence>
<protein>
    <submittedName>
        <fullName evidence="2">Uncharacterized protein</fullName>
    </submittedName>
</protein>
<name>A0A7S4RBP3_9STRA</name>
<feature type="region of interest" description="Disordered" evidence="1">
    <location>
        <begin position="304"/>
        <end position="325"/>
    </location>
</feature>
<evidence type="ECO:0000313" key="2">
    <source>
        <dbReference type="EMBL" id="CAE4609552.1"/>
    </source>
</evidence>
<feature type="region of interest" description="Disordered" evidence="1">
    <location>
        <begin position="171"/>
        <end position="192"/>
    </location>
</feature>
<sequence length="662" mass="75201">MEKLYQTSSGAFRRSNVLYCAIFVILLQNSFVSAKIPSSESTRASRSCKLNQRENVTSPRLNSKVTTFVSPFRPKECAGKNNRRGCEESFLTQIDTFPTKERGGGELTLFRFRRNTLSPSSTPSAFPPHGSRRTKEQVLRYYAPNDSWEEEEENGQFKKRRTHSFRRLRDIFSRNSSSRRRDDTKHRSQKSVKLRAVANEEKLSSTDSKMKIQVMGVIGEIERPDYPFSGNKSESHYSDLKLNALEIEQNIDVEKIAPMSIIEESFENVHHTEVTPIQQEHEMHDPAVEFKQSENNSTISHLSTLTAKQQDNVKKQPRKKKKGVIATNHASEDELSWVAKYFQRLLQRTIQVLLCRWSVFPPHKLTIVSNPRGNILSRLISRGEILSDVQINFERLVFHNLRMSGGRIDIKRMSLKILANVPSLRRVLGNKKIHRFPSPFEFHAQDCIFTQDDILQSPCIRNGIQNLLNHILNKSGFLSATSVTVSSVKILVRRENKLNNPNYCFCVILFHFSYDSPLNSIVTLFLLHILLGVQSSKKVSCEGKAITALGTQVPFEVRTGLGVSSRGHVLLLPGLEIALNPAFPFQMFVPVVPEVDVDLGHNAQIESLIINGKRGKLSLSARATVTPRGENRLNYSQQKSSYLAQYSCDVGKWITRIGNFSK</sequence>
<feature type="region of interest" description="Disordered" evidence="1">
    <location>
        <begin position="116"/>
        <end position="135"/>
    </location>
</feature>
<accession>A0A7S4RBP3</accession>
<dbReference type="AlphaFoldDB" id="A0A7S4RBP3"/>